<dbReference type="Proteomes" id="UP001374803">
    <property type="component" value="Chromosome"/>
</dbReference>
<dbReference type="Gene3D" id="3.40.50.1820">
    <property type="entry name" value="alpha/beta hydrolase"/>
    <property type="match status" value="1"/>
</dbReference>
<keyword evidence="7" id="KW-1185">Reference proteome</keyword>
<proteinExistence type="inferred from homology"/>
<evidence type="ECO:0000256" key="1">
    <source>
        <dbReference type="ARBA" id="ARBA00010088"/>
    </source>
</evidence>
<protein>
    <submittedName>
        <fullName evidence="6">Alpha/beta hydrolase</fullName>
    </submittedName>
</protein>
<dbReference type="InterPro" id="IPR051601">
    <property type="entry name" value="Serine_prot/Carboxylest_S33"/>
</dbReference>
<dbReference type="SUPFAM" id="SSF53474">
    <property type="entry name" value="alpha/beta-Hydrolases"/>
    <property type="match status" value="1"/>
</dbReference>
<sequence>MKTNTPILSLASLATMVLLSACVAADGGAAGGDEARLAVRGDVRSALRPASDIAWTPCGTIGGECATIRVPVDWAHPQGETFELAIGRLLALDPENRIGTLFLNPGGPGGSGIDSFILNNKIFANSALRKRFDLVSWDPRGVGRSQAIVCSTELVKQVPWSYPRTQAEYDELVALNRKLGEDCRARSGPVFDHVDTLSTVRDMDAIRAGLGEEQLSYYGVSYGTQIGQQYAEEFPERIRAMVLDSNIDHSITSDFRYLQTNTNDLETSFRAFADWCERAPACKLYGRDVVSVWDSLYQKALAGTLINPTTGELVSVEGLRGVLHNGMYNLGGRLLKAAERLWSLDTGTPGTLPSPPPLPPEEEAVTPYAYQTILCQDWKFPTRSFRELDAYRHALEVMYPHAQMTLLWGDIPGCYGFPVKANNPQRRLSAPDAPPILMLTARHDIATPYDWNITAHRQLETSVLLHHDGIGHRQYGRPCVTEHVEQYLTTLVTPPRNTHCAADWGSAAFDASVDDLSLPSIRSPRFRD</sequence>
<evidence type="ECO:0000259" key="5">
    <source>
        <dbReference type="Pfam" id="PF08386"/>
    </source>
</evidence>
<dbReference type="Pfam" id="PF00561">
    <property type="entry name" value="Abhydrolase_1"/>
    <property type="match status" value="1"/>
</dbReference>
<dbReference type="PANTHER" id="PTHR43248:SF25">
    <property type="entry name" value="AB HYDROLASE-1 DOMAIN-CONTAINING PROTEIN-RELATED"/>
    <property type="match status" value="1"/>
</dbReference>
<keyword evidence="2 6" id="KW-0378">Hydrolase</keyword>
<organism evidence="6 7">
    <name type="scientific">Pendulispora rubella</name>
    <dbReference type="NCBI Taxonomy" id="2741070"/>
    <lineage>
        <taxon>Bacteria</taxon>
        <taxon>Pseudomonadati</taxon>
        <taxon>Myxococcota</taxon>
        <taxon>Myxococcia</taxon>
        <taxon>Myxococcales</taxon>
        <taxon>Sorangiineae</taxon>
        <taxon>Pendulisporaceae</taxon>
        <taxon>Pendulispora</taxon>
    </lineage>
</organism>
<dbReference type="Pfam" id="PF08386">
    <property type="entry name" value="Abhydrolase_4"/>
    <property type="match status" value="1"/>
</dbReference>
<dbReference type="InterPro" id="IPR000073">
    <property type="entry name" value="AB_hydrolase_1"/>
</dbReference>
<name>A0ABZ2L6B5_9BACT</name>
<dbReference type="PANTHER" id="PTHR43248">
    <property type="entry name" value="2-SUCCINYL-6-HYDROXY-2,4-CYCLOHEXADIENE-1-CARBOXYLATE SYNTHASE"/>
    <property type="match status" value="1"/>
</dbReference>
<dbReference type="PROSITE" id="PS51257">
    <property type="entry name" value="PROKAR_LIPOPROTEIN"/>
    <property type="match status" value="1"/>
</dbReference>
<feature type="chain" id="PRO_5045702992" evidence="3">
    <location>
        <begin position="25"/>
        <end position="528"/>
    </location>
</feature>
<accession>A0ABZ2L6B5</accession>
<evidence type="ECO:0000256" key="2">
    <source>
        <dbReference type="ARBA" id="ARBA00022801"/>
    </source>
</evidence>
<feature type="domain" description="Peptidase S33 tripeptidyl aminopeptidase-like C-terminal" evidence="5">
    <location>
        <begin position="401"/>
        <end position="500"/>
    </location>
</feature>
<evidence type="ECO:0000313" key="6">
    <source>
        <dbReference type="EMBL" id="WXB05326.1"/>
    </source>
</evidence>
<dbReference type="InterPro" id="IPR029058">
    <property type="entry name" value="AB_hydrolase_fold"/>
</dbReference>
<dbReference type="EMBL" id="CP089983">
    <property type="protein sequence ID" value="WXB05326.1"/>
    <property type="molecule type" value="Genomic_DNA"/>
</dbReference>
<dbReference type="GO" id="GO:0016787">
    <property type="term" value="F:hydrolase activity"/>
    <property type="evidence" value="ECO:0007669"/>
    <property type="project" value="UniProtKB-KW"/>
</dbReference>
<dbReference type="InterPro" id="IPR013595">
    <property type="entry name" value="Pept_S33_TAP-like_C"/>
</dbReference>
<gene>
    <name evidence="6" type="ORF">LVJ94_51570</name>
</gene>
<reference evidence="6" key="1">
    <citation type="submission" date="2021-12" db="EMBL/GenBank/DDBJ databases">
        <title>Discovery of the Pendulisporaceae a myxobacterial family with distinct sporulation behavior and unique specialized metabolism.</title>
        <authorList>
            <person name="Garcia R."/>
            <person name="Popoff A."/>
            <person name="Bader C.D."/>
            <person name="Loehr J."/>
            <person name="Walesch S."/>
            <person name="Walt C."/>
            <person name="Boldt J."/>
            <person name="Bunk B."/>
            <person name="Haeckl F.J.F.P.J."/>
            <person name="Gunesch A.P."/>
            <person name="Birkelbach J."/>
            <person name="Nuebel U."/>
            <person name="Pietschmann T."/>
            <person name="Bach T."/>
            <person name="Mueller R."/>
        </authorList>
    </citation>
    <scope>NUCLEOTIDE SEQUENCE</scope>
    <source>
        <strain evidence="6">MSr11367</strain>
    </source>
</reference>
<comment type="similarity">
    <text evidence="1">Belongs to the peptidase S33 family.</text>
</comment>
<evidence type="ECO:0000313" key="7">
    <source>
        <dbReference type="Proteomes" id="UP001374803"/>
    </source>
</evidence>
<evidence type="ECO:0000256" key="3">
    <source>
        <dbReference type="SAM" id="SignalP"/>
    </source>
</evidence>
<evidence type="ECO:0000259" key="4">
    <source>
        <dbReference type="Pfam" id="PF00561"/>
    </source>
</evidence>
<feature type="signal peptide" evidence="3">
    <location>
        <begin position="1"/>
        <end position="24"/>
    </location>
</feature>
<keyword evidence="3" id="KW-0732">Signal</keyword>
<feature type="domain" description="AB hydrolase-1" evidence="4">
    <location>
        <begin position="100"/>
        <end position="295"/>
    </location>
</feature>
<dbReference type="RefSeq" id="WP_394834970.1">
    <property type="nucleotide sequence ID" value="NZ_CP089929.1"/>
</dbReference>